<evidence type="ECO:0000256" key="4">
    <source>
        <dbReference type="ARBA" id="ARBA00011245"/>
    </source>
</evidence>
<gene>
    <name evidence="23" type="primary">mutM</name>
    <name evidence="23" type="ORF">LPC04_24665</name>
</gene>
<dbReference type="SUPFAM" id="SSF81624">
    <property type="entry name" value="N-terminal domain of MutM-like DNA repair proteins"/>
    <property type="match status" value="1"/>
</dbReference>
<evidence type="ECO:0000256" key="11">
    <source>
        <dbReference type="ARBA" id="ARBA00022801"/>
    </source>
</evidence>
<dbReference type="CDD" id="cd08966">
    <property type="entry name" value="EcFpg-like_N"/>
    <property type="match status" value="1"/>
</dbReference>
<keyword evidence="14" id="KW-0234">DNA repair</keyword>
<evidence type="ECO:0000256" key="5">
    <source>
        <dbReference type="ARBA" id="ARBA00012024"/>
    </source>
</evidence>
<evidence type="ECO:0000256" key="3">
    <source>
        <dbReference type="ARBA" id="ARBA00009409"/>
    </source>
</evidence>
<dbReference type="InterPro" id="IPR015887">
    <property type="entry name" value="DNA_glyclase_Znf_dom_DNA_BS"/>
</dbReference>
<evidence type="ECO:0000256" key="6">
    <source>
        <dbReference type="ARBA" id="ARBA00012720"/>
    </source>
</evidence>
<evidence type="ECO:0000256" key="13">
    <source>
        <dbReference type="ARBA" id="ARBA00023125"/>
    </source>
</evidence>
<dbReference type="SUPFAM" id="SSF57716">
    <property type="entry name" value="Glucocorticoid receptor-like (DNA-binding domain)"/>
    <property type="match status" value="1"/>
</dbReference>
<evidence type="ECO:0000256" key="20">
    <source>
        <dbReference type="PROSITE-ProRule" id="PRU00391"/>
    </source>
</evidence>
<evidence type="ECO:0000313" key="24">
    <source>
        <dbReference type="Proteomes" id="UP001139353"/>
    </source>
</evidence>
<evidence type="ECO:0000256" key="9">
    <source>
        <dbReference type="ARBA" id="ARBA00022763"/>
    </source>
</evidence>
<evidence type="ECO:0000259" key="21">
    <source>
        <dbReference type="PROSITE" id="PS51066"/>
    </source>
</evidence>
<dbReference type="InterPro" id="IPR010979">
    <property type="entry name" value="Ribosomal_uS13-like_H2TH"/>
</dbReference>
<comment type="similarity">
    <text evidence="3">Belongs to the FPG family.</text>
</comment>
<organism evidence="23 24">
    <name type="scientific">Scleromatobacter humisilvae</name>
    <dbReference type="NCBI Taxonomy" id="2897159"/>
    <lineage>
        <taxon>Bacteria</taxon>
        <taxon>Pseudomonadati</taxon>
        <taxon>Pseudomonadota</taxon>
        <taxon>Betaproteobacteria</taxon>
        <taxon>Burkholderiales</taxon>
        <taxon>Sphaerotilaceae</taxon>
        <taxon>Scleromatobacter</taxon>
    </lineage>
</organism>
<dbReference type="PROSITE" id="PS51068">
    <property type="entry name" value="FPG_CAT"/>
    <property type="match status" value="1"/>
</dbReference>
<dbReference type="PROSITE" id="PS51066">
    <property type="entry name" value="ZF_FPG_2"/>
    <property type="match status" value="1"/>
</dbReference>
<sequence>MPELPEVEVTRRSVAGGLLDARVLDVRMGLPLRWPLGRDPGALAGTVCGEMSRRGKYLWLPLSRAADASAEHLPGLPRTSSPTPADAGGLLIHLGMSGALSLGEAPSERAPHEHFRLVTDRGDLWLIDPRRFGAVVWSPSLEAEPARKLLSTLGPEPFDPALDEAGFHAGLQARRTPVKAALLSGELVVGAGNIYACEALHLARIDPRTPSNKISRPRAARLLSAVRRVLRHAIEAGGSTLRDFSANGAAGHYQDSAQVYGRAGQPCNTCGTAVRRIVQGQRATFFCGVCQKR</sequence>
<dbReference type="GO" id="GO:0140078">
    <property type="term" value="F:class I DNA-(apurinic or apyrimidinic site) endonuclease activity"/>
    <property type="evidence" value="ECO:0007669"/>
    <property type="project" value="UniProtKB-EC"/>
</dbReference>
<comment type="caution">
    <text evidence="23">The sequence shown here is derived from an EMBL/GenBank/DDBJ whole genome shotgun (WGS) entry which is preliminary data.</text>
</comment>
<evidence type="ECO:0000256" key="2">
    <source>
        <dbReference type="ARBA" id="ARBA00001947"/>
    </source>
</evidence>
<evidence type="ECO:0000256" key="15">
    <source>
        <dbReference type="ARBA" id="ARBA00023239"/>
    </source>
</evidence>
<evidence type="ECO:0000256" key="12">
    <source>
        <dbReference type="ARBA" id="ARBA00022833"/>
    </source>
</evidence>
<keyword evidence="12" id="KW-0862">Zinc</keyword>
<dbReference type="InterPro" id="IPR020629">
    <property type="entry name" value="FPG_Glyclase"/>
</dbReference>
<dbReference type="EC" id="3.2.2.23" evidence="5"/>
<dbReference type="InterPro" id="IPR015886">
    <property type="entry name" value="H2TH_FPG"/>
</dbReference>
<comment type="catalytic activity">
    <reaction evidence="19">
        <text>2'-deoxyribonucleotide-(2'-deoxyribose 5'-phosphate)-2'-deoxyribonucleotide-DNA = a 3'-end 2'-deoxyribonucleotide-(2,3-dehydro-2,3-deoxyribose 5'-phosphate)-DNA + a 5'-end 5'-phospho-2'-deoxyribonucleoside-DNA + H(+)</text>
        <dbReference type="Rhea" id="RHEA:66592"/>
        <dbReference type="Rhea" id="RHEA-COMP:13180"/>
        <dbReference type="Rhea" id="RHEA-COMP:16897"/>
        <dbReference type="Rhea" id="RHEA-COMP:17067"/>
        <dbReference type="ChEBI" id="CHEBI:15378"/>
        <dbReference type="ChEBI" id="CHEBI:136412"/>
        <dbReference type="ChEBI" id="CHEBI:157695"/>
        <dbReference type="ChEBI" id="CHEBI:167181"/>
        <dbReference type="EC" id="4.2.99.18"/>
    </reaction>
</comment>
<dbReference type="FunFam" id="1.10.8.50:FF:000003">
    <property type="entry name" value="Formamidopyrimidine-DNA glycosylase"/>
    <property type="match status" value="1"/>
</dbReference>
<proteinExistence type="inferred from homology"/>
<dbReference type="Gene3D" id="3.20.190.10">
    <property type="entry name" value="MutM-like, N-terminal"/>
    <property type="match status" value="1"/>
</dbReference>
<keyword evidence="10 20" id="KW-0863">Zinc-finger</keyword>
<dbReference type="InterPro" id="IPR012319">
    <property type="entry name" value="FPG_cat"/>
</dbReference>
<dbReference type="SUPFAM" id="SSF46946">
    <property type="entry name" value="S13-like H2TH domain"/>
    <property type="match status" value="1"/>
</dbReference>
<keyword evidence="24" id="KW-1185">Reference proteome</keyword>
<feature type="domain" description="FPG-type" evidence="21">
    <location>
        <begin position="258"/>
        <end position="292"/>
    </location>
</feature>
<dbReference type="Pfam" id="PF06831">
    <property type="entry name" value="H2TH"/>
    <property type="match status" value="1"/>
</dbReference>
<dbReference type="InterPro" id="IPR000214">
    <property type="entry name" value="Znf_DNA_glyclase/AP_lyase"/>
</dbReference>
<comment type="cofactor">
    <cofactor evidence="2">
        <name>Zn(2+)</name>
        <dbReference type="ChEBI" id="CHEBI:29105"/>
    </cofactor>
</comment>
<dbReference type="Pfam" id="PF06827">
    <property type="entry name" value="zf-FPG_IleRS"/>
    <property type="match status" value="1"/>
</dbReference>
<dbReference type="GO" id="GO:0008270">
    <property type="term" value="F:zinc ion binding"/>
    <property type="evidence" value="ECO:0007669"/>
    <property type="project" value="UniProtKB-KW"/>
</dbReference>
<evidence type="ECO:0000256" key="18">
    <source>
        <dbReference type="ARBA" id="ARBA00030638"/>
    </source>
</evidence>
<keyword evidence="15 23" id="KW-0456">Lyase</keyword>
<keyword evidence="13" id="KW-0238">DNA-binding</keyword>
<comment type="catalytic activity">
    <reaction evidence="1">
        <text>Hydrolysis of DNA containing ring-opened 7-methylguanine residues, releasing 2,6-diamino-4-hydroxy-5-(N-methyl)formamidopyrimidine.</text>
        <dbReference type="EC" id="3.2.2.23"/>
    </reaction>
</comment>
<dbReference type="EC" id="4.2.99.18" evidence="6"/>
<evidence type="ECO:0000256" key="19">
    <source>
        <dbReference type="ARBA" id="ARBA00044632"/>
    </source>
</evidence>
<keyword evidence="16" id="KW-0511">Multifunctional enzyme</keyword>
<comment type="subunit">
    <text evidence="4">Monomer.</text>
</comment>
<keyword evidence="9" id="KW-0227">DNA damage</keyword>
<evidence type="ECO:0000256" key="1">
    <source>
        <dbReference type="ARBA" id="ARBA00001668"/>
    </source>
</evidence>
<evidence type="ECO:0000256" key="14">
    <source>
        <dbReference type="ARBA" id="ARBA00023204"/>
    </source>
</evidence>
<name>A0A9X1YNU2_9BURK</name>
<dbReference type="RefSeq" id="WP_275684971.1">
    <property type="nucleotide sequence ID" value="NZ_JAJLJH010000011.1"/>
</dbReference>
<dbReference type="EMBL" id="JAJLJH010000011">
    <property type="protein sequence ID" value="MCK9688920.1"/>
    <property type="molecule type" value="Genomic_DNA"/>
</dbReference>
<dbReference type="InterPro" id="IPR035937">
    <property type="entry name" value="FPG_N"/>
</dbReference>
<dbReference type="AlphaFoldDB" id="A0A9X1YNU2"/>
<reference evidence="23" key="1">
    <citation type="submission" date="2021-11" db="EMBL/GenBank/DDBJ databases">
        <title>BS-T2-15 a new species belonging to the Comamonadaceae family isolated from the soil of a French oak forest.</title>
        <authorList>
            <person name="Mieszkin S."/>
            <person name="Alain K."/>
        </authorList>
    </citation>
    <scope>NUCLEOTIDE SEQUENCE</scope>
    <source>
        <strain evidence="23">BS-T2-15</strain>
    </source>
</reference>
<dbReference type="NCBIfam" id="NF002211">
    <property type="entry name" value="PRK01103.1"/>
    <property type="match status" value="1"/>
</dbReference>
<accession>A0A9X1YNU2</accession>
<evidence type="ECO:0000256" key="8">
    <source>
        <dbReference type="ARBA" id="ARBA00022723"/>
    </source>
</evidence>
<dbReference type="Proteomes" id="UP001139353">
    <property type="component" value="Unassembled WGS sequence"/>
</dbReference>
<dbReference type="GO" id="GO:0006284">
    <property type="term" value="P:base-excision repair"/>
    <property type="evidence" value="ECO:0007669"/>
    <property type="project" value="InterPro"/>
</dbReference>
<dbReference type="GO" id="GO:0034039">
    <property type="term" value="F:8-oxo-7,8-dihydroguanine DNA N-glycosylase activity"/>
    <property type="evidence" value="ECO:0007669"/>
    <property type="project" value="TreeGrafter"/>
</dbReference>
<evidence type="ECO:0000256" key="16">
    <source>
        <dbReference type="ARBA" id="ARBA00023268"/>
    </source>
</evidence>
<evidence type="ECO:0000256" key="17">
    <source>
        <dbReference type="ARBA" id="ARBA00023295"/>
    </source>
</evidence>
<dbReference type="Gene3D" id="1.10.8.50">
    <property type="match status" value="1"/>
</dbReference>
<evidence type="ECO:0000256" key="7">
    <source>
        <dbReference type="ARBA" id="ARBA00016240"/>
    </source>
</evidence>
<dbReference type="NCBIfam" id="TIGR00577">
    <property type="entry name" value="fpg"/>
    <property type="match status" value="1"/>
</dbReference>
<dbReference type="SMART" id="SM01232">
    <property type="entry name" value="H2TH"/>
    <property type="match status" value="1"/>
</dbReference>
<keyword evidence="11 23" id="KW-0378">Hydrolase</keyword>
<feature type="domain" description="Formamidopyrimidine-DNA glycosylase catalytic" evidence="22">
    <location>
        <begin position="2"/>
        <end position="133"/>
    </location>
</feature>
<evidence type="ECO:0000256" key="10">
    <source>
        <dbReference type="ARBA" id="ARBA00022771"/>
    </source>
</evidence>
<dbReference type="PANTHER" id="PTHR22993">
    <property type="entry name" value="FORMAMIDOPYRIMIDINE-DNA GLYCOSYLASE"/>
    <property type="match status" value="1"/>
</dbReference>
<dbReference type="Pfam" id="PF01149">
    <property type="entry name" value="Fapy_DNA_glyco"/>
    <property type="match status" value="1"/>
</dbReference>
<dbReference type="PROSITE" id="PS01242">
    <property type="entry name" value="ZF_FPG_1"/>
    <property type="match status" value="1"/>
</dbReference>
<keyword evidence="17 23" id="KW-0326">Glycosidase</keyword>
<dbReference type="GO" id="GO:0003684">
    <property type="term" value="F:damaged DNA binding"/>
    <property type="evidence" value="ECO:0007669"/>
    <property type="project" value="InterPro"/>
</dbReference>
<evidence type="ECO:0000313" key="23">
    <source>
        <dbReference type="EMBL" id="MCK9688920.1"/>
    </source>
</evidence>
<dbReference type="InterPro" id="IPR010663">
    <property type="entry name" value="Znf_FPG/IleRS"/>
</dbReference>
<evidence type="ECO:0000259" key="22">
    <source>
        <dbReference type="PROSITE" id="PS51068"/>
    </source>
</evidence>
<dbReference type="PANTHER" id="PTHR22993:SF9">
    <property type="entry name" value="FORMAMIDOPYRIMIDINE-DNA GLYCOSYLASE"/>
    <property type="match status" value="1"/>
</dbReference>
<dbReference type="SMART" id="SM00898">
    <property type="entry name" value="Fapy_DNA_glyco"/>
    <property type="match status" value="1"/>
</dbReference>
<protein>
    <recommendedName>
        <fullName evidence="7">Formamidopyrimidine-DNA glycosylase</fullName>
        <ecNumber evidence="5">3.2.2.23</ecNumber>
        <ecNumber evidence="6">4.2.99.18</ecNumber>
    </recommendedName>
    <alternativeName>
        <fullName evidence="18">DNA-(apurinic or apyrimidinic site) lyase MutM</fullName>
    </alternativeName>
</protein>
<keyword evidence="8" id="KW-0479">Metal-binding</keyword>